<keyword evidence="3" id="KW-1185">Reference proteome</keyword>
<comment type="caution">
    <text evidence="2">The sequence shown here is derived from an EMBL/GenBank/DDBJ whole genome shotgun (WGS) entry which is preliminary data.</text>
</comment>
<evidence type="ECO:0000313" key="2">
    <source>
        <dbReference type="EMBL" id="CAK9253727.1"/>
    </source>
</evidence>
<protein>
    <submittedName>
        <fullName evidence="2">Uncharacterized protein</fullName>
    </submittedName>
</protein>
<sequence>MPTLDPVGKLLVRIGLVGHQTQWGGREHLPPSQVGEAGMPPLTISLHSNDGCPRPYAGRPPIRGGRPKPPGRQENHGPDIRR</sequence>
<reference evidence="2" key="1">
    <citation type="submission" date="2024-02" db="EMBL/GenBank/DDBJ databases">
        <authorList>
            <consortium name="ELIXIR-Norway"/>
            <consortium name="Elixir Norway"/>
        </authorList>
    </citation>
    <scope>NUCLEOTIDE SEQUENCE</scope>
</reference>
<dbReference type="EMBL" id="CAXAQS010000931">
    <property type="protein sequence ID" value="CAK9253727.1"/>
    <property type="molecule type" value="Genomic_DNA"/>
</dbReference>
<evidence type="ECO:0000256" key="1">
    <source>
        <dbReference type="SAM" id="MobiDB-lite"/>
    </source>
</evidence>
<gene>
    <name evidence="2" type="ORF">CSSPJE1EN1_LOCUS29105</name>
</gene>
<accession>A0ABP0VHQ9</accession>
<feature type="compositionally biased region" description="Low complexity" evidence="1">
    <location>
        <begin position="53"/>
        <end position="64"/>
    </location>
</feature>
<name>A0ABP0VHQ9_9BRYO</name>
<evidence type="ECO:0000313" key="3">
    <source>
        <dbReference type="Proteomes" id="UP001497444"/>
    </source>
</evidence>
<feature type="region of interest" description="Disordered" evidence="1">
    <location>
        <begin position="22"/>
        <end position="82"/>
    </location>
</feature>
<organism evidence="2 3">
    <name type="scientific">Sphagnum jensenii</name>
    <dbReference type="NCBI Taxonomy" id="128206"/>
    <lineage>
        <taxon>Eukaryota</taxon>
        <taxon>Viridiplantae</taxon>
        <taxon>Streptophyta</taxon>
        <taxon>Embryophyta</taxon>
        <taxon>Bryophyta</taxon>
        <taxon>Sphagnophytina</taxon>
        <taxon>Sphagnopsida</taxon>
        <taxon>Sphagnales</taxon>
        <taxon>Sphagnaceae</taxon>
        <taxon>Sphagnum</taxon>
    </lineage>
</organism>
<feature type="compositionally biased region" description="Basic and acidic residues" evidence="1">
    <location>
        <begin position="71"/>
        <end position="82"/>
    </location>
</feature>
<dbReference type="Proteomes" id="UP001497444">
    <property type="component" value="Unassembled WGS sequence"/>
</dbReference>
<proteinExistence type="predicted"/>